<dbReference type="GO" id="GO:0007099">
    <property type="term" value="P:centriole replication"/>
    <property type="evidence" value="ECO:0007669"/>
    <property type="project" value="TreeGrafter"/>
</dbReference>
<feature type="non-terminal residue" evidence="3">
    <location>
        <position position="382"/>
    </location>
</feature>
<feature type="coiled-coil region" evidence="1">
    <location>
        <begin position="165"/>
        <end position="371"/>
    </location>
</feature>
<proteinExistence type="predicted"/>
<feature type="compositionally biased region" description="Polar residues" evidence="2">
    <location>
        <begin position="9"/>
        <end position="22"/>
    </location>
</feature>
<sequence length="382" mass="44155">MENGPGVSLFQSTEVLKLNTSANREEEEEALEDAKRHNEELKNLLTNAFDDLSDDDDGHSTLNSSRTDISCNGEGRIFGDIDVKNFSDEIMYRERKALQPSNKDNRSSNILLNGLNHREINKENLQCTTLKHGQYDELKEPVFKQLIYDNVNPQEAYRQAESNSLDQLQILYEVRLREVKRLTEQVEKEQKESAEYKDQMFRKLALCEAEKERAILSRTQANELLVQSKSEISELQKNLASLSQNVSGLEKTKSELTKELNLARTMVNELQEKLMMLERCDVKKNVEKEMDNVIKELKNKHQQEISSIQRKIDFITTKCNQKENDCSILEQRISDMQRAQESLLIEKSDTINQLARSLEESQAQCRQLMASNTSCENIRLQT</sequence>
<reference evidence="3" key="1">
    <citation type="submission" date="2015-12" db="EMBL/GenBank/DDBJ databases">
        <title>De novo transcriptome assembly of four potential Pierce s Disease insect vectors from Arizona vineyards.</title>
        <authorList>
            <person name="Tassone E.E."/>
        </authorList>
    </citation>
    <scope>NUCLEOTIDE SEQUENCE</scope>
</reference>
<dbReference type="EMBL" id="GEDC01031106">
    <property type="protein sequence ID" value="JAS06192.1"/>
    <property type="molecule type" value="Transcribed_RNA"/>
</dbReference>
<protein>
    <submittedName>
        <fullName evidence="3">Uncharacterized protein</fullName>
    </submittedName>
</protein>
<dbReference type="GO" id="GO:0005813">
    <property type="term" value="C:centrosome"/>
    <property type="evidence" value="ECO:0007669"/>
    <property type="project" value="TreeGrafter"/>
</dbReference>
<evidence type="ECO:0000256" key="2">
    <source>
        <dbReference type="SAM" id="MobiDB-lite"/>
    </source>
</evidence>
<name>A0A1B6BY30_9HEMI</name>
<dbReference type="PANTHER" id="PTHR10337">
    <property type="entry name" value="SHC TRANSFORMING PROTEIN"/>
    <property type="match status" value="1"/>
</dbReference>
<dbReference type="AlphaFoldDB" id="A0A1B6BY30"/>
<accession>A0A1B6BY30</accession>
<feature type="region of interest" description="Disordered" evidence="2">
    <location>
        <begin position="1"/>
        <end position="33"/>
    </location>
</feature>
<evidence type="ECO:0000256" key="1">
    <source>
        <dbReference type="SAM" id="Coils"/>
    </source>
</evidence>
<evidence type="ECO:0000313" key="3">
    <source>
        <dbReference type="EMBL" id="JAS06192.1"/>
    </source>
</evidence>
<dbReference type="PANTHER" id="PTHR10337:SF6">
    <property type="entry name" value="CENTROSOMAL PROTEIN OF 152 KDA"/>
    <property type="match status" value="1"/>
</dbReference>
<gene>
    <name evidence="3" type="ORF">g.23889</name>
</gene>
<keyword evidence="1" id="KW-0175">Coiled coil</keyword>
<organism evidence="3">
    <name type="scientific">Clastoptera arizonana</name>
    <name type="common">Arizona spittle bug</name>
    <dbReference type="NCBI Taxonomy" id="38151"/>
    <lineage>
        <taxon>Eukaryota</taxon>
        <taxon>Metazoa</taxon>
        <taxon>Ecdysozoa</taxon>
        <taxon>Arthropoda</taxon>
        <taxon>Hexapoda</taxon>
        <taxon>Insecta</taxon>
        <taxon>Pterygota</taxon>
        <taxon>Neoptera</taxon>
        <taxon>Paraneoptera</taxon>
        <taxon>Hemiptera</taxon>
        <taxon>Auchenorrhyncha</taxon>
        <taxon>Cercopoidea</taxon>
        <taxon>Clastopteridae</taxon>
        <taxon>Clastoptera</taxon>
    </lineage>
</organism>
<dbReference type="InterPro" id="IPR051235">
    <property type="entry name" value="CEP152/SHC-Transforming"/>
</dbReference>